<organism evidence="3 4">
    <name type="scientific">Kwoniella newhampshirensis</name>
    <dbReference type="NCBI Taxonomy" id="1651941"/>
    <lineage>
        <taxon>Eukaryota</taxon>
        <taxon>Fungi</taxon>
        <taxon>Dikarya</taxon>
        <taxon>Basidiomycota</taxon>
        <taxon>Agaricomycotina</taxon>
        <taxon>Tremellomycetes</taxon>
        <taxon>Tremellales</taxon>
        <taxon>Cryptococcaceae</taxon>
        <taxon>Kwoniella</taxon>
    </lineage>
</organism>
<dbReference type="EMBL" id="JBCAWK010000005">
    <property type="protein sequence ID" value="KAK8858715.1"/>
    <property type="molecule type" value="Genomic_DNA"/>
</dbReference>
<feature type="domain" description="RNase III" evidence="2">
    <location>
        <begin position="34"/>
        <end position="161"/>
    </location>
</feature>
<dbReference type="PROSITE" id="PS50142">
    <property type="entry name" value="RNASE_3_2"/>
    <property type="match status" value="1"/>
</dbReference>
<dbReference type="AlphaFoldDB" id="A0AAW0Z1G7"/>
<dbReference type="KEGG" id="kne:92180202"/>
<evidence type="ECO:0000259" key="2">
    <source>
        <dbReference type="PROSITE" id="PS50142"/>
    </source>
</evidence>
<protein>
    <recommendedName>
        <fullName evidence="2">RNase III domain-containing protein</fullName>
    </recommendedName>
</protein>
<dbReference type="GO" id="GO:0004525">
    <property type="term" value="F:ribonuclease III activity"/>
    <property type="evidence" value="ECO:0007669"/>
    <property type="project" value="InterPro"/>
</dbReference>
<feature type="compositionally biased region" description="Polar residues" evidence="1">
    <location>
        <begin position="180"/>
        <end position="189"/>
    </location>
</feature>
<comment type="caution">
    <text evidence="3">The sequence shown here is derived from an EMBL/GenBank/DDBJ whole genome shotgun (WGS) entry which is preliminary data.</text>
</comment>
<dbReference type="GeneID" id="92180202"/>
<dbReference type="SMART" id="SM00535">
    <property type="entry name" value="RIBOc"/>
    <property type="match status" value="1"/>
</dbReference>
<evidence type="ECO:0000256" key="1">
    <source>
        <dbReference type="SAM" id="MobiDB-lite"/>
    </source>
</evidence>
<proteinExistence type="predicted"/>
<name>A0AAW0Z1G7_9TREE</name>
<evidence type="ECO:0000313" key="3">
    <source>
        <dbReference type="EMBL" id="KAK8858715.1"/>
    </source>
</evidence>
<sequence>MPSPYSRKDAKTYPTLMPRLPSTYLNSLPPVPSITDPKLATMVFTHTSAIMKPKSYNTSMVLLDGEAGMDYEKLEHVGDAILESVAVTMAHELYPNVRQGGASAIRDRLVCNATLAQISAAYGLHKRLRIQESMRHVIRGNEKVRASLFEAYIAGVYYSLLGPEVFRTQGSQKTLEEAGSATSDSSSYTHKAAVPSDSDESGPQQEIQDTDRKEENGANNELETDESQKQTSQDSIPSESPTNQAPIIETPSDTKHQSSSSEDVTLAKPEPSGTDSSGKSDSSSTSDDSNTTKPSRTRGEAFDCLFSWLSQVFEPITHFIVEGLKAEELRLESQARYAQLDIPIEWVEEDRKAVGGKATLHQSFDIAPVGLPSYTYEEVVVGSIRGAWKVNCTAKDLSGRTWQADATRMTKQAAGNVAAWKICRQMGLIDDE</sequence>
<dbReference type="GO" id="GO:0006396">
    <property type="term" value="P:RNA processing"/>
    <property type="evidence" value="ECO:0007669"/>
    <property type="project" value="InterPro"/>
</dbReference>
<accession>A0AAW0Z1G7</accession>
<feature type="compositionally biased region" description="Polar residues" evidence="1">
    <location>
        <begin position="229"/>
        <end position="245"/>
    </location>
</feature>
<dbReference type="Proteomes" id="UP001388673">
    <property type="component" value="Unassembled WGS sequence"/>
</dbReference>
<dbReference type="Gene3D" id="1.10.1520.10">
    <property type="entry name" value="Ribonuclease III domain"/>
    <property type="match status" value="1"/>
</dbReference>
<gene>
    <name evidence="3" type="ORF">IAR55_002944</name>
</gene>
<dbReference type="Pfam" id="PF00636">
    <property type="entry name" value="Ribonuclease_3"/>
    <property type="match status" value="1"/>
</dbReference>
<feature type="compositionally biased region" description="Low complexity" evidence="1">
    <location>
        <begin position="271"/>
        <end position="294"/>
    </location>
</feature>
<dbReference type="RefSeq" id="XP_066803556.1">
    <property type="nucleotide sequence ID" value="XM_066946055.1"/>
</dbReference>
<feature type="region of interest" description="Disordered" evidence="1">
    <location>
        <begin position="172"/>
        <end position="297"/>
    </location>
</feature>
<dbReference type="SUPFAM" id="SSF69065">
    <property type="entry name" value="RNase III domain-like"/>
    <property type="match status" value="1"/>
</dbReference>
<keyword evidence="4" id="KW-1185">Reference proteome</keyword>
<dbReference type="InterPro" id="IPR000999">
    <property type="entry name" value="RNase_III_dom"/>
</dbReference>
<dbReference type="CDD" id="cd00593">
    <property type="entry name" value="RIBOc"/>
    <property type="match status" value="1"/>
</dbReference>
<evidence type="ECO:0000313" key="4">
    <source>
        <dbReference type="Proteomes" id="UP001388673"/>
    </source>
</evidence>
<dbReference type="InterPro" id="IPR036389">
    <property type="entry name" value="RNase_III_sf"/>
</dbReference>
<reference evidence="3 4" key="1">
    <citation type="journal article" date="2024" name="bioRxiv">
        <title>Comparative genomics of Cryptococcus and Kwoniella reveals pathogenesis evolution and contrasting karyotype dynamics via intercentromeric recombination or chromosome fusion.</title>
        <authorList>
            <person name="Coelho M.A."/>
            <person name="David-Palma M."/>
            <person name="Shea T."/>
            <person name="Bowers K."/>
            <person name="McGinley-Smith S."/>
            <person name="Mohammad A.W."/>
            <person name="Gnirke A."/>
            <person name="Yurkov A.M."/>
            <person name="Nowrousian M."/>
            <person name="Sun S."/>
            <person name="Cuomo C.A."/>
            <person name="Heitman J."/>
        </authorList>
    </citation>
    <scope>NUCLEOTIDE SEQUENCE [LARGE SCALE GENOMIC DNA]</scope>
    <source>
        <strain evidence="3 4">CBS 13917</strain>
    </source>
</reference>